<gene>
    <name evidence="1" type="ORF">MBMO_EBAC000-69B03.17</name>
</gene>
<protein>
    <submittedName>
        <fullName evidence="1">Uncharacterized protein</fullName>
    </submittedName>
</protein>
<proteinExistence type="predicted"/>
<reference evidence="1" key="1">
    <citation type="submission" date="2003-11" db="EMBL/GenBank/DDBJ databases">
        <authorList>
            <person name="Heidelberg J.F."/>
            <person name="Eisen J.A."/>
            <person name="Nelson W.C."/>
            <person name="DeLong E.F."/>
        </authorList>
    </citation>
    <scope>NUCLEOTIDE SEQUENCE</scope>
</reference>
<organism evidence="1">
    <name type="scientific">uncultured marine bacterium 581</name>
    <dbReference type="NCBI Taxonomy" id="257401"/>
    <lineage>
        <taxon>Bacteria</taxon>
        <taxon>environmental samples</taxon>
    </lineage>
</organism>
<accession>Q6SFF0</accession>
<dbReference type="EMBL" id="AY458648">
    <property type="protein sequence ID" value="AAR38268.1"/>
    <property type="molecule type" value="Genomic_DNA"/>
</dbReference>
<name>Q6SFF0_9BACT</name>
<sequence>MPALALSVGPEIVDAHSHIVCRQYLRSVASL</sequence>
<evidence type="ECO:0000313" key="1">
    <source>
        <dbReference type="EMBL" id="AAR38268.1"/>
    </source>
</evidence>
<dbReference type="AlphaFoldDB" id="Q6SFF0"/>
<reference evidence="1" key="2">
    <citation type="submission" date="2003-12" db="EMBL/GenBank/DDBJ databases">
        <title>Monterey Bay Coastal Ocean Microbial Observatory environmental clone sequencing.</title>
        <authorList>
            <person name="DeLong E.F."/>
        </authorList>
    </citation>
    <scope>NUCLEOTIDE SEQUENCE</scope>
</reference>